<evidence type="ECO:0000313" key="1">
    <source>
        <dbReference type="EMBL" id="CAB5226371.1"/>
    </source>
</evidence>
<reference evidence="1" key="1">
    <citation type="submission" date="2020-05" db="EMBL/GenBank/DDBJ databases">
        <authorList>
            <person name="Chiriac C."/>
            <person name="Salcher M."/>
            <person name="Ghai R."/>
            <person name="Kavagutti S V."/>
        </authorList>
    </citation>
    <scope>NUCLEOTIDE SEQUENCE</scope>
</reference>
<name>A0A6J7X670_9CAUD</name>
<gene>
    <name evidence="1" type="ORF">UFOVP760_147</name>
</gene>
<sequence>MADTNQLIQDFYRVAANREFARDFNFRVLSISTGGATDAAGNVITFGDDDLVYAKTATLPERAITNVAVPYMGLNFNLPGNAVYPGSEGYGLTFYADANSQLRQKFEDWSRYTFDDANSTGDYLTPKQTSVINLLQLNNKMERVAEYSLIGVSPRSVGALTYSMAAGTGQTIEFTATMAYHYFTRTSP</sequence>
<proteinExistence type="predicted"/>
<accession>A0A6J7X670</accession>
<dbReference type="EMBL" id="LR798360">
    <property type="protein sequence ID" value="CAB5226371.1"/>
    <property type="molecule type" value="Genomic_DNA"/>
</dbReference>
<organism evidence="1">
    <name type="scientific">uncultured Caudovirales phage</name>
    <dbReference type="NCBI Taxonomy" id="2100421"/>
    <lineage>
        <taxon>Viruses</taxon>
        <taxon>Duplodnaviria</taxon>
        <taxon>Heunggongvirae</taxon>
        <taxon>Uroviricota</taxon>
        <taxon>Caudoviricetes</taxon>
        <taxon>Peduoviridae</taxon>
        <taxon>Maltschvirus</taxon>
        <taxon>Maltschvirus maltsch</taxon>
    </lineage>
</organism>
<protein>
    <submittedName>
        <fullName evidence="1">Tail tube protein</fullName>
    </submittedName>
</protein>